<keyword evidence="4" id="KW-0119">Carbohydrate metabolism</keyword>
<dbReference type="GO" id="GO:0000272">
    <property type="term" value="P:polysaccharide catabolic process"/>
    <property type="evidence" value="ECO:0007669"/>
    <property type="project" value="UniProtKB-KW"/>
</dbReference>
<dbReference type="InterPro" id="IPR029070">
    <property type="entry name" value="Chitinase_insertion_sf"/>
</dbReference>
<evidence type="ECO:0000259" key="10">
    <source>
        <dbReference type="PROSITE" id="PS51910"/>
    </source>
</evidence>
<dbReference type="AlphaFoldDB" id="A0AAD6XMN1"/>
<dbReference type="PANTHER" id="PTHR11177:SF317">
    <property type="entry name" value="CHITINASE 12-RELATED"/>
    <property type="match status" value="1"/>
</dbReference>
<evidence type="ECO:0000256" key="6">
    <source>
        <dbReference type="ARBA" id="ARBA00023326"/>
    </source>
</evidence>
<keyword evidence="12" id="KW-1185">Reference proteome</keyword>
<evidence type="ECO:0000256" key="2">
    <source>
        <dbReference type="ARBA" id="ARBA00022801"/>
    </source>
</evidence>
<dbReference type="GO" id="GO:0006032">
    <property type="term" value="P:chitin catabolic process"/>
    <property type="evidence" value="ECO:0007669"/>
    <property type="project" value="UniProtKB-KW"/>
</dbReference>
<evidence type="ECO:0000256" key="8">
    <source>
        <dbReference type="RuleBase" id="RU004453"/>
    </source>
</evidence>
<evidence type="ECO:0000256" key="4">
    <source>
        <dbReference type="ARBA" id="ARBA00023277"/>
    </source>
</evidence>
<dbReference type="Pfam" id="PF00704">
    <property type="entry name" value="Glyco_hydro_18"/>
    <property type="match status" value="1"/>
</dbReference>
<name>A0AAD6XMN1_9AGAR</name>
<feature type="chain" id="PRO_5042187841" evidence="9">
    <location>
        <begin position="20"/>
        <end position="424"/>
    </location>
</feature>
<dbReference type="PROSITE" id="PS51910">
    <property type="entry name" value="GH18_2"/>
    <property type="match status" value="1"/>
</dbReference>
<dbReference type="GO" id="GO:0005576">
    <property type="term" value="C:extracellular region"/>
    <property type="evidence" value="ECO:0007669"/>
    <property type="project" value="TreeGrafter"/>
</dbReference>
<comment type="caution">
    <text evidence="11">The sequence shown here is derived from an EMBL/GenBank/DDBJ whole genome shotgun (WGS) entry which is preliminary data.</text>
</comment>
<comment type="similarity">
    <text evidence="8">Belongs to the glycosyl hydrolase 18 family.</text>
</comment>
<evidence type="ECO:0000256" key="5">
    <source>
        <dbReference type="ARBA" id="ARBA00023295"/>
    </source>
</evidence>
<proteinExistence type="inferred from homology"/>
<evidence type="ECO:0000256" key="3">
    <source>
        <dbReference type="ARBA" id="ARBA00023024"/>
    </source>
</evidence>
<dbReference type="InterPro" id="IPR001579">
    <property type="entry name" value="Glyco_hydro_18_chit_AS"/>
</dbReference>
<dbReference type="Proteomes" id="UP001222325">
    <property type="component" value="Unassembled WGS sequence"/>
</dbReference>
<keyword evidence="3" id="KW-0146">Chitin degradation</keyword>
<dbReference type="SMART" id="SM00636">
    <property type="entry name" value="Glyco_18"/>
    <property type="match status" value="1"/>
</dbReference>
<reference evidence="11" key="1">
    <citation type="submission" date="2023-03" db="EMBL/GenBank/DDBJ databases">
        <title>Massive genome expansion in bonnet fungi (Mycena s.s.) driven by repeated elements and novel gene families across ecological guilds.</title>
        <authorList>
            <consortium name="Lawrence Berkeley National Laboratory"/>
            <person name="Harder C.B."/>
            <person name="Miyauchi S."/>
            <person name="Viragh M."/>
            <person name="Kuo A."/>
            <person name="Thoen E."/>
            <person name="Andreopoulos B."/>
            <person name="Lu D."/>
            <person name="Skrede I."/>
            <person name="Drula E."/>
            <person name="Henrissat B."/>
            <person name="Morin E."/>
            <person name="Kohler A."/>
            <person name="Barry K."/>
            <person name="LaButti K."/>
            <person name="Morin E."/>
            <person name="Salamov A."/>
            <person name="Lipzen A."/>
            <person name="Mereny Z."/>
            <person name="Hegedus B."/>
            <person name="Baldrian P."/>
            <person name="Stursova M."/>
            <person name="Weitz H."/>
            <person name="Taylor A."/>
            <person name="Grigoriev I.V."/>
            <person name="Nagy L.G."/>
            <person name="Martin F."/>
            <person name="Kauserud H."/>
        </authorList>
    </citation>
    <scope>NUCLEOTIDE SEQUENCE</scope>
    <source>
        <strain evidence="11">CBHHK173m</strain>
    </source>
</reference>
<dbReference type="PROSITE" id="PS01095">
    <property type="entry name" value="GH18_1"/>
    <property type="match status" value="1"/>
</dbReference>
<evidence type="ECO:0000256" key="1">
    <source>
        <dbReference type="ARBA" id="ARBA00000822"/>
    </source>
</evidence>
<evidence type="ECO:0000256" key="7">
    <source>
        <dbReference type="RuleBase" id="RU000489"/>
    </source>
</evidence>
<dbReference type="InterPro" id="IPR001223">
    <property type="entry name" value="Glyco_hydro18_cat"/>
</dbReference>
<keyword evidence="6" id="KW-0624">Polysaccharide degradation</keyword>
<dbReference type="EMBL" id="JARJCN010000024">
    <property type="protein sequence ID" value="KAJ7089256.1"/>
    <property type="molecule type" value="Genomic_DNA"/>
</dbReference>
<evidence type="ECO:0000313" key="11">
    <source>
        <dbReference type="EMBL" id="KAJ7089256.1"/>
    </source>
</evidence>
<keyword evidence="2 7" id="KW-0378">Hydrolase</keyword>
<keyword evidence="5 7" id="KW-0326">Glycosidase</keyword>
<organism evidence="11 12">
    <name type="scientific">Mycena belliarum</name>
    <dbReference type="NCBI Taxonomy" id="1033014"/>
    <lineage>
        <taxon>Eukaryota</taxon>
        <taxon>Fungi</taxon>
        <taxon>Dikarya</taxon>
        <taxon>Basidiomycota</taxon>
        <taxon>Agaricomycotina</taxon>
        <taxon>Agaricomycetes</taxon>
        <taxon>Agaricomycetidae</taxon>
        <taxon>Agaricales</taxon>
        <taxon>Marasmiineae</taxon>
        <taxon>Mycenaceae</taxon>
        <taxon>Mycena</taxon>
    </lineage>
</organism>
<comment type="catalytic activity">
    <reaction evidence="1">
        <text>Random endo-hydrolysis of N-acetyl-beta-D-glucosaminide (1-&gt;4)-beta-linkages in chitin and chitodextrins.</text>
        <dbReference type="EC" id="3.2.1.14"/>
    </reaction>
</comment>
<dbReference type="InterPro" id="IPR017853">
    <property type="entry name" value="GH"/>
</dbReference>
<feature type="domain" description="GH18" evidence="10">
    <location>
        <begin position="49"/>
        <end position="420"/>
    </location>
</feature>
<dbReference type="GO" id="GO:0008843">
    <property type="term" value="F:endochitinase activity"/>
    <property type="evidence" value="ECO:0007669"/>
    <property type="project" value="UniProtKB-EC"/>
</dbReference>
<gene>
    <name evidence="11" type="ORF">B0H15DRAFT_280971</name>
</gene>
<dbReference type="InterPro" id="IPR011583">
    <property type="entry name" value="Chitinase_II/V-like_cat"/>
</dbReference>
<sequence length="424" mass="44093">MLLQNAGPFLIFAPLLASAAPSCSLKPPRSAAVSASSGIQSGGAANGSDVVASAWYPGWVDFTASSISWDKYNAMTFAFGLTTSDVNTIEVGNNATLPEFVSAAKDHGVAALLSIGGWTGSQYFSPAVATPDSRTAFVNTVLGLVKQYDLDGIDFDWEYPGRKDLGMTCNQVNSADSANFLLFLQELRKTDVGKNLTLTAAVGLTPFSDGTAPMTDVSQFAAVLDRIAIMSYDIWGQFSATAGPNAPLDDSCAPTKAGSATSAVKAWTSAKFPANQITLGVAAYGHSFNVTSTAAKAGSNSLALYPAFEKAPMATTVDSCGGTESVDDTIPFADLISKGFLNSNGTAADGMLSVFDSCSQTPFVYNPQSGLLVSYDDATSFAAKGKFINDQGLGGFAVWESTGDKDDILLDSLHQAMGIQPDCS</sequence>
<keyword evidence="9" id="KW-0732">Signal</keyword>
<dbReference type="Gene3D" id="3.20.20.80">
    <property type="entry name" value="Glycosidases"/>
    <property type="match status" value="1"/>
</dbReference>
<dbReference type="Gene3D" id="3.10.50.10">
    <property type="match status" value="1"/>
</dbReference>
<accession>A0AAD6XMN1</accession>
<dbReference type="PANTHER" id="PTHR11177">
    <property type="entry name" value="CHITINASE"/>
    <property type="match status" value="1"/>
</dbReference>
<evidence type="ECO:0000256" key="9">
    <source>
        <dbReference type="SAM" id="SignalP"/>
    </source>
</evidence>
<evidence type="ECO:0000313" key="12">
    <source>
        <dbReference type="Proteomes" id="UP001222325"/>
    </source>
</evidence>
<feature type="signal peptide" evidence="9">
    <location>
        <begin position="1"/>
        <end position="19"/>
    </location>
</feature>
<protein>
    <submittedName>
        <fullName evidence="11">Glycoside hydrolase family 18 protein</fullName>
    </submittedName>
</protein>
<dbReference type="GO" id="GO:0008061">
    <property type="term" value="F:chitin binding"/>
    <property type="evidence" value="ECO:0007669"/>
    <property type="project" value="InterPro"/>
</dbReference>
<dbReference type="InterPro" id="IPR050314">
    <property type="entry name" value="Glycosyl_Hydrlase_18"/>
</dbReference>
<dbReference type="SUPFAM" id="SSF51445">
    <property type="entry name" value="(Trans)glycosidases"/>
    <property type="match status" value="1"/>
</dbReference>